<proteinExistence type="predicted"/>
<name>A0ABD0SLM7_LOXSC</name>
<evidence type="ECO:0000313" key="5">
    <source>
        <dbReference type="Proteomes" id="UP001549921"/>
    </source>
</evidence>
<gene>
    <name evidence="4" type="ORF">ABMA28_006569</name>
</gene>
<dbReference type="CDD" id="cd05238">
    <property type="entry name" value="Gne_like_SDR_e"/>
    <property type="match status" value="1"/>
</dbReference>
<dbReference type="Pfam" id="PF01370">
    <property type="entry name" value="Epimerase"/>
    <property type="match status" value="1"/>
</dbReference>
<dbReference type="InterPro" id="IPR050005">
    <property type="entry name" value="DenD"/>
</dbReference>
<dbReference type="InterPro" id="IPR001509">
    <property type="entry name" value="Epimerase_deHydtase"/>
</dbReference>
<evidence type="ECO:0000256" key="1">
    <source>
        <dbReference type="ARBA" id="ARBA00022857"/>
    </source>
</evidence>
<evidence type="ECO:0000256" key="2">
    <source>
        <dbReference type="ARBA" id="ARBA00023277"/>
    </source>
</evidence>
<dbReference type="Proteomes" id="UP001549921">
    <property type="component" value="Unassembled WGS sequence"/>
</dbReference>
<evidence type="ECO:0000313" key="4">
    <source>
        <dbReference type="EMBL" id="KAL0820749.1"/>
    </source>
</evidence>
<feature type="domain" description="NAD-dependent epimerase/dehydratase" evidence="3">
    <location>
        <begin position="3"/>
        <end position="200"/>
    </location>
</feature>
<dbReference type="PANTHER" id="PTHR43103">
    <property type="entry name" value="NUCLEOSIDE-DIPHOSPHATE-SUGAR EPIMERASE"/>
    <property type="match status" value="1"/>
</dbReference>
<keyword evidence="1" id="KW-0521">NADP</keyword>
<dbReference type="Gene3D" id="3.40.50.720">
    <property type="entry name" value="NAD(P)-binding Rossmann-like Domain"/>
    <property type="match status" value="1"/>
</dbReference>
<protein>
    <recommendedName>
        <fullName evidence="3">NAD-dependent epimerase/dehydratase domain-containing protein</fullName>
    </recommendedName>
</protein>
<dbReference type="InterPro" id="IPR036291">
    <property type="entry name" value="NAD(P)-bd_dom_sf"/>
</dbReference>
<dbReference type="Gene3D" id="3.90.25.10">
    <property type="entry name" value="UDP-galactose 4-epimerase, domain 1"/>
    <property type="match status" value="1"/>
</dbReference>
<dbReference type="EMBL" id="JBEDNZ010000019">
    <property type="protein sequence ID" value="KAL0820749.1"/>
    <property type="molecule type" value="Genomic_DNA"/>
</dbReference>
<dbReference type="PANTHER" id="PTHR43103:SF3">
    <property type="entry name" value="ADP-L-GLYCERO-D-MANNO-HEPTOSE-6-EPIMERASE"/>
    <property type="match status" value="1"/>
</dbReference>
<accession>A0ABD0SLM7</accession>
<dbReference type="NCBIfam" id="NF043036">
    <property type="entry name" value="ErythonDh"/>
    <property type="match status" value="1"/>
</dbReference>
<comment type="caution">
    <text evidence="4">The sequence shown here is derived from an EMBL/GenBank/DDBJ whole genome shotgun (WGS) entry which is preliminary data.</text>
</comment>
<reference evidence="4 5" key="1">
    <citation type="submission" date="2024-06" db="EMBL/GenBank/DDBJ databases">
        <title>A chromosome-level genome assembly of beet webworm, Loxostege sticticalis.</title>
        <authorList>
            <person name="Zhang Y."/>
        </authorList>
    </citation>
    <scope>NUCLEOTIDE SEQUENCE [LARGE SCALE GENOMIC DNA]</scope>
    <source>
        <strain evidence="4">AQ028</strain>
        <tissue evidence="4">Male pupae</tissue>
    </source>
</reference>
<dbReference type="AlphaFoldDB" id="A0ABD0SLM7"/>
<keyword evidence="2" id="KW-0119">Carbohydrate metabolism</keyword>
<dbReference type="SUPFAM" id="SSF51735">
    <property type="entry name" value="NAD(P)-binding Rossmann-fold domains"/>
    <property type="match status" value="1"/>
</dbReference>
<evidence type="ECO:0000259" key="3">
    <source>
        <dbReference type="Pfam" id="PF01370"/>
    </source>
</evidence>
<sequence length="320" mass="34502">MKVVVTGAAGFLGSRLGDLLLSDKSPLPVKELILADTFQPSSSSKDPRVKIIKIDLTSPNAADILITSDVDVFFHLAAIVSGHAEADFDLGFKVNFDATRSLLEAARKRAPKMKFVFTSTCGVFGGKLPPVLDDLTAPQPQNSYGIAKAMSELLVNDYSRKGFVDGRVVRLPTVSVRAGVANKAVTSFASGIVREPLNGKESVCPVPPQQKLWLASPQSVVRNIIHAARIPASDLGSWRVVNLPGITASVAEMLEALRTVAGDAVAKLVRFEEDKMISTMVATFPVKFDNTHALKLGFVVDANYADIIRAYIRDDLKKNI</sequence>
<organism evidence="4 5">
    <name type="scientific">Loxostege sticticalis</name>
    <name type="common">Beet webworm moth</name>
    <dbReference type="NCBI Taxonomy" id="481309"/>
    <lineage>
        <taxon>Eukaryota</taxon>
        <taxon>Metazoa</taxon>
        <taxon>Ecdysozoa</taxon>
        <taxon>Arthropoda</taxon>
        <taxon>Hexapoda</taxon>
        <taxon>Insecta</taxon>
        <taxon>Pterygota</taxon>
        <taxon>Neoptera</taxon>
        <taxon>Endopterygota</taxon>
        <taxon>Lepidoptera</taxon>
        <taxon>Glossata</taxon>
        <taxon>Ditrysia</taxon>
        <taxon>Pyraloidea</taxon>
        <taxon>Crambidae</taxon>
        <taxon>Pyraustinae</taxon>
        <taxon>Loxostege</taxon>
    </lineage>
</organism>